<reference evidence="1 2" key="1">
    <citation type="submission" date="2020-01" db="EMBL/GenBank/DDBJ databases">
        <title>Complete genome sequence of a human oral phylogroup 1 Treponema sp. strain ATCC 700766, originally isolated from periodontitis dental plaque.</title>
        <authorList>
            <person name="Chan Y."/>
            <person name="Huo Y.-B."/>
            <person name="Yu X.-L."/>
            <person name="Zeng H."/>
            <person name="Leung W.-K."/>
            <person name="Watt R.M."/>
        </authorList>
    </citation>
    <scope>NUCLEOTIDE SEQUENCE [LARGE SCALE GENOMIC DNA]</scope>
    <source>
        <strain evidence="1 2">OMZ 804</strain>
    </source>
</reference>
<dbReference type="EMBL" id="CP048020">
    <property type="protein sequence ID" value="QHX43643.1"/>
    <property type="molecule type" value="Genomic_DNA"/>
</dbReference>
<evidence type="ECO:0000313" key="2">
    <source>
        <dbReference type="Proteomes" id="UP000464374"/>
    </source>
</evidence>
<gene>
    <name evidence="1" type="ORF">GWP43_09560</name>
</gene>
<proteinExistence type="predicted"/>
<accession>A0A6P1Y3F7</accession>
<dbReference type="Proteomes" id="UP000464374">
    <property type="component" value="Chromosome"/>
</dbReference>
<name>A0A6P1Y3F7_9SPIR</name>
<evidence type="ECO:0000313" key="1">
    <source>
        <dbReference type="EMBL" id="QHX43643.1"/>
    </source>
</evidence>
<dbReference type="AlphaFoldDB" id="A0A6P1Y3F7"/>
<organism evidence="1 2">
    <name type="scientific">Treponema vincentii</name>
    <dbReference type="NCBI Taxonomy" id="69710"/>
    <lineage>
        <taxon>Bacteria</taxon>
        <taxon>Pseudomonadati</taxon>
        <taxon>Spirochaetota</taxon>
        <taxon>Spirochaetia</taxon>
        <taxon>Spirochaetales</taxon>
        <taxon>Treponemataceae</taxon>
        <taxon>Treponema</taxon>
    </lineage>
</organism>
<protein>
    <submittedName>
        <fullName evidence="1">Uncharacterized protein</fullName>
    </submittedName>
</protein>
<dbReference type="RefSeq" id="WP_162663958.1">
    <property type="nucleotide sequence ID" value="NZ_CP048020.1"/>
</dbReference>
<sequence>MNDEQPIYRFSDSELKALVSFFRKNSPLPDELYSFNVFAEKYIYRSLTIGEAEQLYGNR</sequence>
<dbReference type="KEGG" id="trz:GWP43_09560"/>